<reference evidence="2" key="1">
    <citation type="submission" date="2019-10" db="EMBL/GenBank/DDBJ databases">
        <title>Antimicrobial potential of Antarctic Bacteria.</title>
        <authorList>
            <person name="Benaud N."/>
            <person name="Edwards R.J."/>
            <person name="Ferrari B.C."/>
        </authorList>
    </citation>
    <scope>NUCLEOTIDE SEQUENCE [LARGE SCALE GENOMIC DNA]</scope>
    <source>
        <strain evidence="2">NBSH44</strain>
    </source>
</reference>
<dbReference type="AlphaFoldDB" id="A0A7G7BMJ0"/>
<evidence type="ECO:0000313" key="2">
    <source>
        <dbReference type="Proteomes" id="UP000515307"/>
    </source>
</evidence>
<dbReference type="Proteomes" id="UP000515307">
    <property type="component" value="Chromosome"/>
</dbReference>
<keyword evidence="2" id="KW-1185">Reference proteome</keyword>
<name>A0A7G7BMJ0_9ACTN</name>
<accession>A0A7G7BMJ0</accession>
<dbReference type="KEGG" id="sfiy:F0344_19720"/>
<dbReference type="RefSeq" id="WP_185300023.1">
    <property type="nucleotide sequence ID" value="NZ_CP045702.1"/>
</dbReference>
<evidence type="ECO:0000313" key="1">
    <source>
        <dbReference type="EMBL" id="QNE76555.1"/>
    </source>
</evidence>
<organism evidence="1 2">
    <name type="scientific">Streptomyces finlayi</name>
    <dbReference type="NCBI Taxonomy" id="67296"/>
    <lineage>
        <taxon>Bacteria</taxon>
        <taxon>Bacillati</taxon>
        <taxon>Actinomycetota</taxon>
        <taxon>Actinomycetes</taxon>
        <taxon>Kitasatosporales</taxon>
        <taxon>Streptomycetaceae</taxon>
        <taxon>Streptomyces</taxon>
    </lineage>
</organism>
<sequence>MHFLGAVEIDSPLDQSRRKTPKNFLANSFRDVSLDLGSRQAGAVVQPLMYELMENDVLGLISTRPATIENDRKIRRFNPKPARCAETSVGVVQWHEPNLAAQQDFHISHQSLNAERGGDREAHEQSLAFLHEGAL</sequence>
<dbReference type="EMBL" id="CP045702">
    <property type="protein sequence ID" value="QNE76555.1"/>
    <property type="molecule type" value="Genomic_DNA"/>
</dbReference>
<protein>
    <submittedName>
        <fullName evidence="1">Uncharacterized protein</fullName>
    </submittedName>
</protein>
<proteinExistence type="predicted"/>
<gene>
    <name evidence="1" type="ORF">F0344_19720</name>
</gene>